<proteinExistence type="inferred from homology"/>
<evidence type="ECO:0000256" key="11">
    <source>
        <dbReference type="ARBA" id="ARBA00022946"/>
    </source>
</evidence>
<reference evidence="29" key="1">
    <citation type="submission" date="2020-05" db="EMBL/GenBank/DDBJ databases">
        <authorList>
            <person name="Chiriac C."/>
            <person name="Salcher M."/>
            <person name="Ghai R."/>
            <person name="Kavagutti S V."/>
        </authorList>
    </citation>
    <scope>NUCLEOTIDE SEQUENCE</scope>
</reference>
<dbReference type="InterPro" id="IPR052365">
    <property type="entry name" value="THEM4/THEM5_acyl-CoA_thioest"/>
</dbReference>
<evidence type="ECO:0000256" key="22">
    <source>
        <dbReference type="ARBA" id="ARBA00047588"/>
    </source>
</evidence>
<comment type="catalytic activity">
    <reaction evidence="25">
        <text>dodecanoyl-CoA + H2O = dodecanoate + CoA + H(+)</text>
        <dbReference type="Rhea" id="RHEA:30135"/>
        <dbReference type="ChEBI" id="CHEBI:15377"/>
        <dbReference type="ChEBI" id="CHEBI:15378"/>
        <dbReference type="ChEBI" id="CHEBI:18262"/>
        <dbReference type="ChEBI" id="CHEBI:57287"/>
        <dbReference type="ChEBI" id="CHEBI:57375"/>
    </reaction>
    <physiologicalReaction direction="left-to-right" evidence="25">
        <dbReference type="Rhea" id="RHEA:30136"/>
    </physiologicalReaction>
</comment>
<keyword evidence="7" id="KW-0053">Apoptosis</keyword>
<dbReference type="Pfam" id="PF03061">
    <property type="entry name" value="4HBT"/>
    <property type="match status" value="1"/>
</dbReference>
<keyword evidence="5" id="KW-1003">Cell membrane</keyword>
<evidence type="ECO:0000256" key="25">
    <source>
        <dbReference type="ARBA" id="ARBA00048074"/>
    </source>
</evidence>
<evidence type="ECO:0000256" key="8">
    <source>
        <dbReference type="ARBA" id="ARBA00022792"/>
    </source>
</evidence>
<keyword evidence="6" id="KW-0963">Cytoplasm</keyword>
<evidence type="ECO:0000256" key="20">
    <source>
        <dbReference type="ARBA" id="ARBA00040123"/>
    </source>
</evidence>
<evidence type="ECO:0000256" key="7">
    <source>
        <dbReference type="ARBA" id="ARBA00022703"/>
    </source>
</evidence>
<dbReference type="GO" id="GO:0005743">
    <property type="term" value="C:mitochondrial inner membrane"/>
    <property type="evidence" value="ECO:0007669"/>
    <property type="project" value="UniProtKB-SubCell"/>
</dbReference>
<evidence type="ECO:0000256" key="6">
    <source>
        <dbReference type="ARBA" id="ARBA00022490"/>
    </source>
</evidence>
<dbReference type="InterPro" id="IPR006683">
    <property type="entry name" value="Thioestr_dom"/>
</dbReference>
<dbReference type="GO" id="GO:0005758">
    <property type="term" value="C:mitochondrial intermembrane space"/>
    <property type="evidence" value="ECO:0007669"/>
    <property type="project" value="UniProtKB-SubCell"/>
</dbReference>
<evidence type="ECO:0000259" key="28">
    <source>
        <dbReference type="Pfam" id="PF03061"/>
    </source>
</evidence>
<dbReference type="EMBL" id="CAEZYZ010000164">
    <property type="protein sequence ID" value="CAB4754814.1"/>
    <property type="molecule type" value="Genomic_DNA"/>
</dbReference>
<evidence type="ECO:0000256" key="1">
    <source>
        <dbReference type="ARBA" id="ARBA00004496"/>
    </source>
</evidence>
<accession>A0A6J6U713</accession>
<dbReference type="PANTHER" id="PTHR12418:SF19">
    <property type="entry name" value="ACYL-COENZYME A THIOESTERASE THEM4"/>
    <property type="match status" value="1"/>
</dbReference>
<dbReference type="GO" id="GO:0006915">
    <property type="term" value="P:apoptotic process"/>
    <property type="evidence" value="ECO:0007669"/>
    <property type="project" value="UniProtKB-KW"/>
</dbReference>
<feature type="compositionally biased region" description="Pro residues" evidence="27">
    <location>
        <begin position="1"/>
        <end position="10"/>
    </location>
</feature>
<evidence type="ECO:0000256" key="10">
    <source>
        <dbReference type="ARBA" id="ARBA00022832"/>
    </source>
</evidence>
<protein>
    <recommendedName>
        <fullName evidence="20">Acyl-coenzyme A thioesterase THEM4</fullName>
        <ecNumber evidence="19">3.1.2.2</ecNumber>
    </recommendedName>
    <alternativeName>
        <fullName evidence="21">Thioesterase superfamily member 4</fullName>
    </alternativeName>
</protein>
<evidence type="ECO:0000256" key="19">
    <source>
        <dbReference type="ARBA" id="ARBA00038848"/>
    </source>
</evidence>
<comment type="catalytic activity">
    <reaction evidence="24">
        <text>decanoyl-CoA + H2O = decanoate + CoA + H(+)</text>
        <dbReference type="Rhea" id="RHEA:40059"/>
        <dbReference type="ChEBI" id="CHEBI:15377"/>
        <dbReference type="ChEBI" id="CHEBI:15378"/>
        <dbReference type="ChEBI" id="CHEBI:27689"/>
        <dbReference type="ChEBI" id="CHEBI:57287"/>
        <dbReference type="ChEBI" id="CHEBI:61430"/>
    </reaction>
    <physiologicalReaction direction="left-to-right" evidence="24">
        <dbReference type="Rhea" id="RHEA:40060"/>
    </physiologicalReaction>
</comment>
<dbReference type="GO" id="GO:0006631">
    <property type="term" value="P:fatty acid metabolic process"/>
    <property type="evidence" value="ECO:0007669"/>
    <property type="project" value="UniProtKB-KW"/>
</dbReference>
<evidence type="ECO:0000256" key="27">
    <source>
        <dbReference type="SAM" id="MobiDB-lite"/>
    </source>
</evidence>
<evidence type="ECO:0000256" key="17">
    <source>
        <dbReference type="ARBA" id="ARBA00037002"/>
    </source>
</evidence>
<keyword evidence="13" id="KW-0496">Mitochondrion</keyword>
<evidence type="ECO:0000256" key="13">
    <source>
        <dbReference type="ARBA" id="ARBA00023128"/>
    </source>
</evidence>
<comment type="catalytic activity">
    <reaction evidence="26">
        <text>tetradecanoyl-CoA + H2O = tetradecanoate + CoA + H(+)</text>
        <dbReference type="Rhea" id="RHEA:40119"/>
        <dbReference type="ChEBI" id="CHEBI:15377"/>
        <dbReference type="ChEBI" id="CHEBI:15378"/>
        <dbReference type="ChEBI" id="CHEBI:30807"/>
        <dbReference type="ChEBI" id="CHEBI:57287"/>
        <dbReference type="ChEBI" id="CHEBI:57385"/>
    </reaction>
    <physiologicalReaction direction="left-to-right" evidence="26">
        <dbReference type="Rhea" id="RHEA:40120"/>
    </physiologicalReaction>
</comment>
<dbReference type="GO" id="GO:0032587">
    <property type="term" value="C:ruffle membrane"/>
    <property type="evidence" value="ECO:0007669"/>
    <property type="project" value="UniProtKB-SubCell"/>
</dbReference>
<evidence type="ECO:0000256" key="3">
    <source>
        <dbReference type="ARBA" id="ARBA00004632"/>
    </source>
</evidence>
<evidence type="ECO:0000256" key="18">
    <source>
        <dbReference type="ARBA" id="ARBA00038456"/>
    </source>
</evidence>
<evidence type="ECO:0000256" key="12">
    <source>
        <dbReference type="ARBA" id="ARBA00023098"/>
    </source>
</evidence>
<sequence length="195" mass="20510">MPAISPPPAAVLPDRPAHAPAPGDDIPSHYRWCFGCGVDHPTGLHMRITAREGLRVTGAFTVTEHHQGAPGLAHGGLLTAAFDEVLGSLNWLLGDPVVTAQIQTDFRRPVPVGSTLIIDAEVAGVHGRKVFTAAVGRLGDAEGPVAVTASALFIRVPIEHFLQHGNPEHIEQAIIDRASGGPAWRTGGHDVEVNP</sequence>
<gene>
    <name evidence="29" type="ORF">UFOPK2810_01011</name>
</gene>
<keyword evidence="15" id="KW-0966">Cell projection</keyword>
<dbReference type="InterPro" id="IPR029069">
    <property type="entry name" value="HotDog_dom_sf"/>
</dbReference>
<evidence type="ECO:0000256" key="14">
    <source>
        <dbReference type="ARBA" id="ARBA00023136"/>
    </source>
</evidence>
<name>A0A6J6U713_9ZZZZ</name>
<evidence type="ECO:0000256" key="9">
    <source>
        <dbReference type="ARBA" id="ARBA00022801"/>
    </source>
</evidence>
<evidence type="ECO:0000256" key="24">
    <source>
        <dbReference type="ARBA" id="ARBA00047969"/>
    </source>
</evidence>
<keyword evidence="10" id="KW-0276">Fatty acid metabolism</keyword>
<keyword evidence="14" id="KW-0472">Membrane</keyword>
<evidence type="ECO:0000313" key="29">
    <source>
        <dbReference type="EMBL" id="CAB4754814.1"/>
    </source>
</evidence>
<keyword evidence="11" id="KW-0809">Transit peptide</keyword>
<feature type="domain" description="Thioesterase" evidence="28">
    <location>
        <begin position="71"/>
        <end position="132"/>
    </location>
</feature>
<dbReference type="Gene3D" id="3.10.129.10">
    <property type="entry name" value="Hotdog Thioesterase"/>
    <property type="match status" value="1"/>
</dbReference>
<keyword evidence="8" id="KW-0999">Mitochondrion inner membrane</keyword>
<dbReference type="AlphaFoldDB" id="A0A6J6U713"/>
<evidence type="ECO:0000256" key="26">
    <source>
        <dbReference type="ARBA" id="ARBA00048180"/>
    </source>
</evidence>
<comment type="subcellular location">
    <subcellularLocation>
        <location evidence="3">Cell projection</location>
        <location evidence="3">Ruffle membrane</location>
    </subcellularLocation>
    <subcellularLocation>
        <location evidence="1">Cytoplasm</location>
    </subcellularLocation>
    <subcellularLocation>
        <location evidence="4">Mitochondrion inner membrane</location>
        <topology evidence="4">Peripheral membrane protein</topology>
    </subcellularLocation>
    <subcellularLocation>
        <location evidence="2">Mitochondrion intermembrane space</location>
    </subcellularLocation>
</comment>
<organism evidence="29">
    <name type="scientific">freshwater metagenome</name>
    <dbReference type="NCBI Taxonomy" id="449393"/>
    <lineage>
        <taxon>unclassified sequences</taxon>
        <taxon>metagenomes</taxon>
        <taxon>ecological metagenomes</taxon>
    </lineage>
</organism>
<evidence type="ECO:0000256" key="4">
    <source>
        <dbReference type="ARBA" id="ARBA00004637"/>
    </source>
</evidence>
<keyword evidence="12" id="KW-0443">Lipid metabolism</keyword>
<comment type="catalytic activity">
    <reaction evidence="22">
        <text>octanoyl-CoA + H2O = octanoate + CoA + H(+)</text>
        <dbReference type="Rhea" id="RHEA:30143"/>
        <dbReference type="ChEBI" id="CHEBI:15377"/>
        <dbReference type="ChEBI" id="CHEBI:15378"/>
        <dbReference type="ChEBI" id="CHEBI:25646"/>
        <dbReference type="ChEBI" id="CHEBI:57287"/>
        <dbReference type="ChEBI" id="CHEBI:57386"/>
    </reaction>
    <physiologicalReaction direction="left-to-right" evidence="22">
        <dbReference type="Rhea" id="RHEA:30144"/>
    </physiologicalReaction>
</comment>
<evidence type="ECO:0000256" key="23">
    <source>
        <dbReference type="ARBA" id="ARBA00047734"/>
    </source>
</evidence>
<comment type="catalytic activity">
    <reaction evidence="16">
        <text>(5Z,8Z,11Z,14Z)-eicosatetraenoyl-CoA + H2O = (5Z,8Z,11Z,14Z)-eicosatetraenoate + CoA + H(+)</text>
        <dbReference type="Rhea" id="RHEA:40151"/>
        <dbReference type="ChEBI" id="CHEBI:15377"/>
        <dbReference type="ChEBI" id="CHEBI:15378"/>
        <dbReference type="ChEBI" id="CHEBI:32395"/>
        <dbReference type="ChEBI" id="CHEBI:57287"/>
        <dbReference type="ChEBI" id="CHEBI:57368"/>
    </reaction>
    <physiologicalReaction direction="left-to-right" evidence="16">
        <dbReference type="Rhea" id="RHEA:40152"/>
    </physiologicalReaction>
</comment>
<dbReference type="SUPFAM" id="SSF54637">
    <property type="entry name" value="Thioesterase/thiol ester dehydrase-isomerase"/>
    <property type="match status" value="1"/>
</dbReference>
<evidence type="ECO:0000256" key="15">
    <source>
        <dbReference type="ARBA" id="ARBA00023273"/>
    </source>
</evidence>
<evidence type="ECO:0000256" key="5">
    <source>
        <dbReference type="ARBA" id="ARBA00022475"/>
    </source>
</evidence>
<evidence type="ECO:0000256" key="21">
    <source>
        <dbReference type="ARBA" id="ARBA00043210"/>
    </source>
</evidence>
<feature type="region of interest" description="Disordered" evidence="27">
    <location>
        <begin position="1"/>
        <end position="21"/>
    </location>
</feature>
<evidence type="ECO:0000256" key="2">
    <source>
        <dbReference type="ARBA" id="ARBA00004569"/>
    </source>
</evidence>
<dbReference type="CDD" id="cd03443">
    <property type="entry name" value="PaaI_thioesterase"/>
    <property type="match status" value="1"/>
</dbReference>
<comment type="catalytic activity">
    <reaction evidence="23">
        <text>hexadecanoyl-CoA + H2O = hexadecanoate + CoA + H(+)</text>
        <dbReference type="Rhea" id="RHEA:16645"/>
        <dbReference type="ChEBI" id="CHEBI:7896"/>
        <dbReference type="ChEBI" id="CHEBI:15377"/>
        <dbReference type="ChEBI" id="CHEBI:15378"/>
        <dbReference type="ChEBI" id="CHEBI:57287"/>
        <dbReference type="ChEBI" id="CHEBI:57379"/>
        <dbReference type="EC" id="3.1.2.2"/>
    </reaction>
    <physiologicalReaction direction="left-to-right" evidence="23">
        <dbReference type="Rhea" id="RHEA:16646"/>
    </physiologicalReaction>
</comment>
<comment type="catalytic activity">
    <reaction evidence="17">
        <text>(9Z)-octadecenoyl-CoA + H2O = (9Z)-octadecenoate + CoA + H(+)</text>
        <dbReference type="Rhea" id="RHEA:40139"/>
        <dbReference type="ChEBI" id="CHEBI:15377"/>
        <dbReference type="ChEBI" id="CHEBI:15378"/>
        <dbReference type="ChEBI" id="CHEBI:30823"/>
        <dbReference type="ChEBI" id="CHEBI:57287"/>
        <dbReference type="ChEBI" id="CHEBI:57387"/>
    </reaction>
    <physiologicalReaction direction="left-to-right" evidence="17">
        <dbReference type="Rhea" id="RHEA:40140"/>
    </physiologicalReaction>
</comment>
<evidence type="ECO:0000256" key="16">
    <source>
        <dbReference type="ARBA" id="ARBA00035852"/>
    </source>
</evidence>
<comment type="similarity">
    <text evidence="18">Belongs to the THEM4/THEM5 thioesterase family.</text>
</comment>
<dbReference type="PANTHER" id="PTHR12418">
    <property type="entry name" value="ACYL-COENZYME A THIOESTERASE THEM4"/>
    <property type="match status" value="1"/>
</dbReference>
<keyword evidence="9" id="KW-0378">Hydrolase</keyword>
<dbReference type="GO" id="GO:0016787">
    <property type="term" value="F:hydrolase activity"/>
    <property type="evidence" value="ECO:0007669"/>
    <property type="project" value="UniProtKB-KW"/>
</dbReference>
<dbReference type="EC" id="3.1.2.2" evidence="19"/>